<dbReference type="KEGG" id="dla:I6G47_16290"/>
<keyword evidence="3" id="KW-1185">Reference proteome</keyword>
<name>A0A7T3DCL0_9BURK</name>
<sequence>MNILLPKAITPDSFGPATSIPELDAARGEVAWVGSGNYKVGDRRVYERKIYQCVKDHTGTAMTPDKMPAEWLFKEPTNRWCPFDQYLFTKARAVQSLTYELKGVFADGLALYGLEGDSLSITITAGPGGANLIPPINADLWQQAYGEWEYLFGDLQRGDHYVLRGIPLHPDQRIKITVRRTAATAEAAVGYISVGNHKTLLAPSGGFSAVEDGAEVTTKDYGYTKDNADGTYEDIEGRKAKNISLSVVVASDQAPLIDSLLTQISGKVVAVEVSKLAKFSHLSTIGKVSGTVRSSGGPTARAEIQIKGNV</sequence>
<dbReference type="Proteomes" id="UP000595064">
    <property type="component" value="Chromosome"/>
</dbReference>
<gene>
    <name evidence="2" type="ORF">I6G47_10610</name>
    <name evidence="1" type="ORF">I6G47_16290</name>
</gene>
<proteinExistence type="predicted"/>
<dbReference type="AlphaFoldDB" id="A0A7T3DCL0"/>
<accession>A0A7T3DCL0</accession>
<dbReference type="Gene3D" id="2.10.10.20">
    <property type="entry name" value="Carbohydrate-binding module superfamily 5/12"/>
    <property type="match status" value="1"/>
</dbReference>
<dbReference type="EMBL" id="CP065748">
    <property type="protein sequence ID" value="QPS83482.1"/>
    <property type="molecule type" value="Genomic_DNA"/>
</dbReference>
<reference evidence="1 3" key="1">
    <citation type="submission" date="2020-12" db="EMBL/GenBank/DDBJ databases">
        <title>FDA dAtabase for Regulatory Grade micrObial Sequences (FDA-ARGOS): Supporting development and validation of Infectious Disease Dx tests.</title>
        <authorList>
            <person name="Sproer C."/>
            <person name="Gronow S."/>
            <person name="Severitt S."/>
            <person name="Schroder I."/>
            <person name="Tallon L."/>
            <person name="Sadzewicz L."/>
            <person name="Zhao X."/>
            <person name="Boylan J."/>
            <person name="Ott S."/>
            <person name="Bowen H."/>
            <person name="Vavikolanu K."/>
            <person name="Mehta A."/>
            <person name="Aluvathingal J."/>
            <person name="Nadendla S."/>
            <person name="Lowell S."/>
            <person name="Myers T."/>
            <person name="Yan Y."/>
            <person name="Sichtig H."/>
        </authorList>
    </citation>
    <scope>NUCLEOTIDE SEQUENCE [LARGE SCALE GENOMIC DNA]</scope>
    <source>
        <strain evidence="1 3">FDAARGOS_890</strain>
    </source>
</reference>
<protein>
    <recommendedName>
        <fullName evidence="4">Carbohydrate binding domain-containing protein</fullName>
    </recommendedName>
</protein>
<evidence type="ECO:0000313" key="1">
    <source>
        <dbReference type="EMBL" id="QPS78593.1"/>
    </source>
</evidence>
<organism evidence="1 3">
    <name type="scientific">Delftia lacustris</name>
    <dbReference type="NCBI Taxonomy" id="558537"/>
    <lineage>
        <taxon>Bacteria</taxon>
        <taxon>Pseudomonadati</taxon>
        <taxon>Pseudomonadota</taxon>
        <taxon>Betaproteobacteria</taxon>
        <taxon>Burkholderiales</taxon>
        <taxon>Comamonadaceae</taxon>
        <taxon>Delftia</taxon>
    </lineage>
</organism>
<evidence type="ECO:0000313" key="3">
    <source>
        <dbReference type="Proteomes" id="UP000595064"/>
    </source>
</evidence>
<dbReference type="EMBL" id="CP065748">
    <property type="protein sequence ID" value="QPS78593.1"/>
    <property type="molecule type" value="Genomic_DNA"/>
</dbReference>
<evidence type="ECO:0000313" key="2">
    <source>
        <dbReference type="EMBL" id="QPS83482.1"/>
    </source>
</evidence>
<evidence type="ECO:0008006" key="4">
    <source>
        <dbReference type="Google" id="ProtNLM"/>
    </source>
</evidence>
<dbReference type="RefSeq" id="WP_016453112.1">
    <property type="nucleotide sequence ID" value="NZ_CP065748.1"/>
</dbReference>
<dbReference type="KEGG" id="dla:I6G47_10610"/>